<organism evidence="7 8">
    <name type="scientific">Camelus ferus</name>
    <name type="common">Wild bactrian camel</name>
    <name type="synonym">Camelus bactrianus ferus</name>
    <dbReference type="NCBI Taxonomy" id="419612"/>
    <lineage>
        <taxon>Eukaryota</taxon>
        <taxon>Metazoa</taxon>
        <taxon>Chordata</taxon>
        <taxon>Craniata</taxon>
        <taxon>Vertebrata</taxon>
        <taxon>Euteleostomi</taxon>
        <taxon>Mammalia</taxon>
        <taxon>Eutheria</taxon>
        <taxon>Laurasiatheria</taxon>
        <taxon>Artiodactyla</taxon>
        <taxon>Tylopoda</taxon>
        <taxon>Camelidae</taxon>
        <taxon>Camelus</taxon>
    </lineage>
</organism>
<evidence type="ECO:0000256" key="3">
    <source>
        <dbReference type="ARBA" id="ARBA00022525"/>
    </source>
</evidence>
<evidence type="ECO:0000256" key="4">
    <source>
        <dbReference type="ARBA" id="ARBA00034096"/>
    </source>
</evidence>
<keyword evidence="3 5" id="KW-0964">Secreted</keyword>
<comment type="subcellular location">
    <subcellularLocation>
        <location evidence="1 5">Secreted</location>
    </subcellularLocation>
</comment>
<dbReference type="PRINTS" id="PR00264">
    <property type="entry name" value="INTERLEUKIN1"/>
</dbReference>
<evidence type="ECO:0000313" key="8">
    <source>
        <dbReference type="RefSeq" id="XP_032325419.1"/>
    </source>
</evidence>
<evidence type="ECO:0000313" key="7">
    <source>
        <dbReference type="Proteomes" id="UP000694856"/>
    </source>
</evidence>
<accession>A0A8B8S6V1</accession>
<dbReference type="Gene3D" id="2.80.10.50">
    <property type="match status" value="1"/>
</dbReference>
<dbReference type="GO" id="GO:0005615">
    <property type="term" value="C:extracellular space"/>
    <property type="evidence" value="ECO:0007669"/>
    <property type="project" value="InterPro"/>
</dbReference>
<dbReference type="PANTHER" id="PTHR10078">
    <property type="entry name" value="INTERLEUKIN-1 FAMILY MEMBER"/>
    <property type="match status" value="1"/>
</dbReference>
<reference evidence="8" key="1">
    <citation type="submission" date="2025-08" db="UniProtKB">
        <authorList>
            <consortium name="RefSeq"/>
        </authorList>
    </citation>
    <scope>IDENTIFICATION</scope>
    <source>
        <tissue evidence="8">Ear skin</tissue>
    </source>
</reference>
<dbReference type="InterPro" id="IPR000975">
    <property type="entry name" value="IL-1_fam"/>
</dbReference>
<comment type="similarity">
    <text evidence="2 5">Belongs to the IL-1 family.</text>
</comment>
<dbReference type="GO" id="GO:0005125">
    <property type="term" value="F:cytokine activity"/>
    <property type="evidence" value="ECO:0007669"/>
    <property type="project" value="UniProtKB-UniRule"/>
</dbReference>
<dbReference type="GO" id="GO:0019221">
    <property type="term" value="P:cytokine-mediated signaling pathway"/>
    <property type="evidence" value="ECO:0007669"/>
    <property type="project" value="TreeGrafter"/>
</dbReference>
<evidence type="ECO:0000256" key="1">
    <source>
        <dbReference type="ARBA" id="ARBA00004613"/>
    </source>
</evidence>
<dbReference type="GeneID" id="102510379"/>
<dbReference type="SMART" id="SM00125">
    <property type="entry name" value="IL1"/>
    <property type="match status" value="1"/>
</dbReference>
<protein>
    <recommendedName>
        <fullName evidence="5">Interleukin-1</fullName>
    </recommendedName>
</protein>
<dbReference type="CTD" id="27178"/>
<keyword evidence="7" id="KW-1185">Reference proteome</keyword>
<dbReference type="RefSeq" id="XP_032325419.1">
    <property type="nucleotide sequence ID" value="XM_032469528.1"/>
</dbReference>
<comment type="function">
    <text evidence="4">Anti-inflammatory antagonist of interleukin-1 family of proinflammatory cytokines such as interleukin-1beta/IL1B and interleukin-1alpha/IL1A. Protects from immune dysregulation and uncontrolled systemic inflammation triggered by IL1 for a range of innate stimulatory agents such as pathogens.</text>
</comment>
<sequence length="255" mass="27923">MKNHHQGPLLHPRFLLSHFITLKMSFLEENPGVTMDSEDQERDDPQCCSEDPSRDALELGPSLTSVSSAHSSPRVKAKGPEKFSIHDGDHKVLVLDSGTLRAVPYKSYVLPETFFVLASHVGSPCEKKGSPIFLAVSKGELCLCCEKNKGQLHPSLLLKKKNLSDLAAQKEPACPPFTFYRAKVGSKNTLESAAHPGWFVCTSCNAWEPVGMTNTRGRKKHTEFSFHPVCEAEMSPSEVSECAAAPSDAFLSLTP</sequence>
<evidence type="ECO:0000256" key="2">
    <source>
        <dbReference type="ARBA" id="ARBA00010448"/>
    </source>
</evidence>
<dbReference type="SUPFAM" id="SSF50353">
    <property type="entry name" value="Cytokine"/>
    <property type="match status" value="1"/>
</dbReference>
<feature type="region of interest" description="Disordered" evidence="6">
    <location>
        <begin position="33"/>
        <end position="56"/>
    </location>
</feature>
<gene>
    <name evidence="8" type="primary">IL37</name>
</gene>
<dbReference type="InterPro" id="IPR008996">
    <property type="entry name" value="IL1/FGF"/>
</dbReference>
<dbReference type="GO" id="GO:0010628">
    <property type="term" value="P:positive regulation of gene expression"/>
    <property type="evidence" value="ECO:0007669"/>
    <property type="project" value="TreeGrafter"/>
</dbReference>
<evidence type="ECO:0000256" key="5">
    <source>
        <dbReference type="RuleBase" id="RU003753"/>
    </source>
</evidence>
<dbReference type="GO" id="GO:0002437">
    <property type="term" value="P:inflammatory response to antigenic stimulus"/>
    <property type="evidence" value="ECO:0007669"/>
    <property type="project" value="TreeGrafter"/>
</dbReference>
<proteinExistence type="inferred from homology"/>
<dbReference type="CDD" id="cd23301">
    <property type="entry name" value="beta-trefoil_IL37"/>
    <property type="match status" value="1"/>
</dbReference>
<dbReference type="GO" id="GO:0005149">
    <property type="term" value="F:interleukin-1 receptor binding"/>
    <property type="evidence" value="ECO:0007669"/>
    <property type="project" value="UniProtKB-UniRule"/>
</dbReference>
<dbReference type="AlphaFoldDB" id="A0A8B8S6V1"/>
<dbReference type="PANTHER" id="PTHR10078:SF31">
    <property type="entry name" value="INTERLEUKIN-37"/>
    <property type="match status" value="1"/>
</dbReference>
<name>A0A8B8S6V1_CAMFR</name>
<dbReference type="GO" id="GO:0071222">
    <property type="term" value="P:cellular response to lipopolysaccharide"/>
    <property type="evidence" value="ECO:0007669"/>
    <property type="project" value="TreeGrafter"/>
</dbReference>
<dbReference type="PRINTS" id="PR01360">
    <property type="entry name" value="INTRLEUKIN1X"/>
</dbReference>
<dbReference type="InterPro" id="IPR003297">
    <property type="entry name" value="IL-1RA/IL-36"/>
</dbReference>
<dbReference type="Proteomes" id="UP000694856">
    <property type="component" value="Chromosome 28"/>
</dbReference>
<dbReference type="GO" id="GO:0005654">
    <property type="term" value="C:nucleoplasm"/>
    <property type="evidence" value="ECO:0007669"/>
    <property type="project" value="TreeGrafter"/>
</dbReference>
<dbReference type="Pfam" id="PF00340">
    <property type="entry name" value="IL1"/>
    <property type="match status" value="1"/>
</dbReference>
<dbReference type="FunFam" id="2.80.10.50:FF:000013">
    <property type="entry name" value="Interleukin-1"/>
    <property type="match status" value="1"/>
</dbReference>
<evidence type="ECO:0000256" key="6">
    <source>
        <dbReference type="SAM" id="MobiDB-lite"/>
    </source>
</evidence>